<feature type="transmembrane region" description="Helical" evidence="1">
    <location>
        <begin position="178"/>
        <end position="195"/>
    </location>
</feature>
<feature type="transmembrane region" description="Helical" evidence="1">
    <location>
        <begin position="151"/>
        <end position="171"/>
    </location>
</feature>
<keyword evidence="1" id="KW-1133">Transmembrane helix</keyword>
<feature type="transmembrane region" description="Helical" evidence="1">
    <location>
        <begin position="110"/>
        <end position="131"/>
    </location>
</feature>
<accession>A0A839H1A4</accession>
<protein>
    <recommendedName>
        <fullName evidence="4">Polymerase</fullName>
    </recommendedName>
</protein>
<feature type="transmembrane region" description="Helical" evidence="1">
    <location>
        <begin position="16"/>
        <end position="35"/>
    </location>
</feature>
<organism evidence="2 3">
    <name type="scientific">Limosilactobacillus albertensis</name>
    <dbReference type="NCBI Taxonomy" id="2759752"/>
    <lineage>
        <taxon>Bacteria</taxon>
        <taxon>Bacillati</taxon>
        <taxon>Bacillota</taxon>
        <taxon>Bacilli</taxon>
        <taxon>Lactobacillales</taxon>
        <taxon>Lactobacillaceae</taxon>
        <taxon>Limosilactobacillus</taxon>
    </lineage>
</organism>
<sequence length="391" mass="44918">MTIKRLQSVTISGKNIYYFAFLYYYVLSFLRFTTFTPIISINLLSRLSYIAIVLLLLKIYVFDNLNWKNILLYSAIILLAFISWRNSQAVDILVYVLFILGAKGIDFRLIINYFFKLGLIMLILTMIYSQVGIIKDSIYVREHFLRHSMGINYPTDFASHISSLIFAYYYLYFKKITWRSYIGVVIISIVMYLLTQARLDVIVSLLTIPVMMIAREANKGNSLNKKIASFYWIVAPIMSYITVIAAILFVPSNRLFQVVNSIVSKRLELSHLAFEKYGISFFGKHIIEHGFGGNQGFKQFYQSGMSGGYFYIDSSFIRLAIIYGLIMFLFVIIIMTLIGMRSTDTRGYCLAAIMLLLTVSCIIEQHILDISYNPFLIALLAGNAYYSNSEG</sequence>
<dbReference type="RefSeq" id="WP_182603216.1">
    <property type="nucleotide sequence ID" value="NZ_JACIVD010000070.1"/>
</dbReference>
<name>A0A839H1A4_9LACO</name>
<evidence type="ECO:0000313" key="3">
    <source>
        <dbReference type="Proteomes" id="UP000547628"/>
    </source>
</evidence>
<evidence type="ECO:0000256" key="1">
    <source>
        <dbReference type="SAM" id="Phobius"/>
    </source>
</evidence>
<feature type="transmembrane region" description="Helical" evidence="1">
    <location>
        <begin position="201"/>
        <end position="218"/>
    </location>
</feature>
<evidence type="ECO:0008006" key="4">
    <source>
        <dbReference type="Google" id="ProtNLM"/>
    </source>
</evidence>
<feature type="transmembrane region" description="Helical" evidence="1">
    <location>
        <begin position="47"/>
        <end position="65"/>
    </location>
</feature>
<feature type="transmembrane region" description="Helical" evidence="1">
    <location>
        <begin position="71"/>
        <end position="98"/>
    </location>
</feature>
<proteinExistence type="predicted"/>
<feature type="transmembrane region" description="Helical" evidence="1">
    <location>
        <begin position="347"/>
        <end position="368"/>
    </location>
</feature>
<feature type="transmembrane region" description="Helical" evidence="1">
    <location>
        <begin position="316"/>
        <end position="340"/>
    </location>
</feature>
<reference evidence="2 3" key="1">
    <citation type="submission" date="2020-07" db="EMBL/GenBank/DDBJ databases">
        <title>Description of Limosilactobacillus balticus sp. nov., Limosilactobacillus agrestis sp. nov., Limosilactobacillus albertensis sp. nov., Limosilactobacillus rudii sp. nov., Limosilactobacillus fastidiosus sp. nov., five novel Limosilactobacillus species isolated from the vertebrate gastrointestinal tract, and proposal of 6 subspecies of Limosilactobacillus reuteri adapted to the gastrointestinal tract of specific vertebrate hosts.</title>
        <authorList>
            <person name="Li F."/>
            <person name="Cheng C."/>
            <person name="Zheng J."/>
            <person name="Quevedo R.M."/>
            <person name="Li J."/>
            <person name="Roos S."/>
            <person name="Gaenzle M.G."/>
            <person name="Walter J."/>
        </authorList>
    </citation>
    <scope>NUCLEOTIDE SEQUENCE [LARGE SCALE GENOMIC DNA]</scope>
    <source>
        <strain evidence="2 3">Lr3000</strain>
    </source>
</reference>
<gene>
    <name evidence="2" type="ORF">H5S41_10055</name>
</gene>
<keyword evidence="1" id="KW-0472">Membrane</keyword>
<dbReference type="AlphaFoldDB" id="A0A839H1A4"/>
<comment type="caution">
    <text evidence="2">The sequence shown here is derived from an EMBL/GenBank/DDBJ whole genome shotgun (WGS) entry which is preliminary data.</text>
</comment>
<dbReference type="EMBL" id="JACIVD010000070">
    <property type="protein sequence ID" value="MBB1124293.1"/>
    <property type="molecule type" value="Genomic_DNA"/>
</dbReference>
<feature type="transmembrane region" description="Helical" evidence="1">
    <location>
        <begin position="230"/>
        <end position="250"/>
    </location>
</feature>
<dbReference type="Proteomes" id="UP000547628">
    <property type="component" value="Unassembled WGS sequence"/>
</dbReference>
<keyword evidence="1" id="KW-0812">Transmembrane</keyword>
<evidence type="ECO:0000313" key="2">
    <source>
        <dbReference type="EMBL" id="MBB1124293.1"/>
    </source>
</evidence>